<feature type="domain" description="Helix-turn-helix" evidence="1">
    <location>
        <begin position="21"/>
        <end position="70"/>
    </location>
</feature>
<dbReference type="Pfam" id="PF12728">
    <property type="entry name" value="HTH_17"/>
    <property type="match status" value="1"/>
</dbReference>
<dbReference type="RefSeq" id="WP_110852940.1">
    <property type="nucleotide sequence ID" value="NZ_QKLZ01000009.1"/>
</dbReference>
<dbReference type="SUPFAM" id="SSF46955">
    <property type="entry name" value="Putative DNA-binding domain"/>
    <property type="match status" value="1"/>
</dbReference>
<dbReference type="InterPro" id="IPR010093">
    <property type="entry name" value="SinI_DNA-bd"/>
</dbReference>
<keyword evidence="3" id="KW-1185">Reference proteome</keyword>
<gene>
    <name evidence="2" type="ORF">SAMN05216184_10989</name>
</gene>
<dbReference type="NCBIfam" id="TIGR01764">
    <property type="entry name" value="excise"/>
    <property type="match status" value="1"/>
</dbReference>
<dbReference type="EMBL" id="UETB01000009">
    <property type="protein sequence ID" value="SSA44028.1"/>
    <property type="molecule type" value="Genomic_DNA"/>
</dbReference>
<organism evidence="2 3">
    <name type="scientific">Georgenia satyanarayanai</name>
    <dbReference type="NCBI Taxonomy" id="860221"/>
    <lineage>
        <taxon>Bacteria</taxon>
        <taxon>Bacillati</taxon>
        <taxon>Actinomycetota</taxon>
        <taxon>Actinomycetes</taxon>
        <taxon>Micrococcales</taxon>
        <taxon>Bogoriellaceae</taxon>
        <taxon>Georgenia</taxon>
    </lineage>
</organism>
<dbReference type="InterPro" id="IPR041657">
    <property type="entry name" value="HTH_17"/>
</dbReference>
<dbReference type="Proteomes" id="UP000250222">
    <property type="component" value="Unassembled WGS sequence"/>
</dbReference>
<protein>
    <submittedName>
        <fullName evidence="2">DNA binding domain-containing protein, excisionase family</fullName>
    </submittedName>
</protein>
<evidence type="ECO:0000313" key="2">
    <source>
        <dbReference type="EMBL" id="SSA44028.1"/>
    </source>
</evidence>
<sequence length="77" mass="8502">MPTHSTIVERRRSAASDMDPFLKVPEVAAYLGTSERYVRNLVADGCLTTFRPGRRVLVRRSAVDAFITAHTSPAVGR</sequence>
<evidence type="ECO:0000313" key="3">
    <source>
        <dbReference type="Proteomes" id="UP000250222"/>
    </source>
</evidence>
<name>A0A2Y9AL40_9MICO</name>
<proteinExistence type="predicted"/>
<reference evidence="2 3" key="1">
    <citation type="submission" date="2016-10" db="EMBL/GenBank/DDBJ databases">
        <authorList>
            <person name="Cai Z."/>
        </authorList>
    </citation>
    <scope>NUCLEOTIDE SEQUENCE [LARGE SCALE GENOMIC DNA]</scope>
    <source>
        <strain evidence="2 3">CGMCC 1.10826</strain>
    </source>
</reference>
<dbReference type="InterPro" id="IPR009061">
    <property type="entry name" value="DNA-bd_dom_put_sf"/>
</dbReference>
<accession>A0A2Y9AL40</accession>
<evidence type="ECO:0000259" key="1">
    <source>
        <dbReference type="Pfam" id="PF12728"/>
    </source>
</evidence>
<dbReference type="GO" id="GO:0003677">
    <property type="term" value="F:DNA binding"/>
    <property type="evidence" value="ECO:0007669"/>
    <property type="project" value="InterPro"/>
</dbReference>
<dbReference type="AlphaFoldDB" id="A0A2Y9AL40"/>
<dbReference type="OrthoDB" id="197041at2"/>